<evidence type="ECO:0000256" key="1">
    <source>
        <dbReference type="SAM" id="MobiDB-lite"/>
    </source>
</evidence>
<protein>
    <recommendedName>
        <fullName evidence="4">DUF4283 domain-containing protein</fullName>
    </recommendedName>
</protein>
<evidence type="ECO:0000313" key="2">
    <source>
        <dbReference type="EMBL" id="KAK1620803.1"/>
    </source>
</evidence>
<organism evidence="2 3">
    <name type="scientific">Lolium multiflorum</name>
    <name type="common">Italian ryegrass</name>
    <name type="synonym">Lolium perenne subsp. multiflorum</name>
    <dbReference type="NCBI Taxonomy" id="4521"/>
    <lineage>
        <taxon>Eukaryota</taxon>
        <taxon>Viridiplantae</taxon>
        <taxon>Streptophyta</taxon>
        <taxon>Embryophyta</taxon>
        <taxon>Tracheophyta</taxon>
        <taxon>Spermatophyta</taxon>
        <taxon>Magnoliopsida</taxon>
        <taxon>Liliopsida</taxon>
        <taxon>Poales</taxon>
        <taxon>Poaceae</taxon>
        <taxon>BOP clade</taxon>
        <taxon>Pooideae</taxon>
        <taxon>Poodae</taxon>
        <taxon>Poeae</taxon>
        <taxon>Poeae Chloroplast Group 2 (Poeae type)</taxon>
        <taxon>Loliodinae</taxon>
        <taxon>Loliinae</taxon>
        <taxon>Lolium</taxon>
    </lineage>
</organism>
<comment type="caution">
    <text evidence="2">The sequence shown here is derived from an EMBL/GenBank/DDBJ whole genome shotgun (WGS) entry which is preliminary data.</text>
</comment>
<dbReference type="AlphaFoldDB" id="A0AAD8RK78"/>
<dbReference type="PANTHER" id="PTHR33170">
    <property type="entry name" value="DUF4283 DOMAIN-CONTAINING PROTEIN-RELATED"/>
    <property type="match status" value="1"/>
</dbReference>
<dbReference type="PANTHER" id="PTHR33170:SF22">
    <property type="entry name" value="OS10G0417100 PROTEIN"/>
    <property type="match status" value="1"/>
</dbReference>
<feature type="region of interest" description="Disordered" evidence="1">
    <location>
        <begin position="241"/>
        <end position="270"/>
    </location>
</feature>
<dbReference type="Proteomes" id="UP001231189">
    <property type="component" value="Unassembled WGS sequence"/>
</dbReference>
<sequence>MKEAWFRIKGIPMKFRNKSTAYYAASLVGKPLALDKNYLRHFAFVRVKIGSQDLALVPNSRIGEIKKGFYEFQYSRELFDPSSNAGNKSAVPVDTLGDGGDQGTPKRQRMGMQDSDAGSQSAPPKVSGNYNGSHKHATLQASPLSRKDTGKRKLFEMEPTCNPVENMVPPCYAPIVSSSLSEVHKEVVDALASLPSQSAASSSSQMAPDSYKQFLTSLARSDSDKAFTIQKEYKHLLDPIDENMNEDIGPSDELVDYDSSDNSQASDTPYLTQGQGILALAAPSLRDERTAVVIPVDGSQPELDSQEEPLSQVDNPTIDVEIPGDGNPLSSGGDPQQPAPRMSSRIVSLGTHNTRIGARTMGDSEASNISGLHGEQDASELRAGADGLMRLAAAAGAGATGSPGQGNLLQLENKNPDDAKDGAAS</sequence>
<evidence type="ECO:0008006" key="4">
    <source>
        <dbReference type="Google" id="ProtNLM"/>
    </source>
</evidence>
<feature type="compositionally biased region" description="Polar residues" evidence="1">
    <location>
        <begin position="116"/>
        <end position="132"/>
    </location>
</feature>
<dbReference type="EMBL" id="JAUUTY010000006">
    <property type="protein sequence ID" value="KAK1620803.1"/>
    <property type="molecule type" value="Genomic_DNA"/>
</dbReference>
<gene>
    <name evidence="2" type="ORF">QYE76_026320</name>
</gene>
<accession>A0AAD8RK78</accession>
<proteinExistence type="predicted"/>
<feature type="compositionally biased region" description="Acidic residues" evidence="1">
    <location>
        <begin position="241"/>
        <end position="259"/>
    </location>
</feature>
<feature type="compositionally biased region" description="Basic and acidic residues" evidence="1">
    <location>
        <begin position="414"/>
        <end position="425"/>
    </location>
</feature>
<reference evidence="2" key="1">
    <citation type="submission" date="2023-07" db="EMBL/GenBank/DDBJ databases">
        <title>A chromosome-level genome assembly of Lolium multiflorum.</title>
        <authorList>
            <person name="Chen Y."/>
            <person name="Copetti D."/>
            <person name="Kolliker R."/>
            <person name="Studer B."/>
        </authorList>
    </citation>
    <scope>NUCLEOTIDE SEQUENCE</scope>
    <source>
        <strain evidence="2">02402/16</strain>
        <tissue evidence="2">Leaf</tissue>
    </source>
</reference>
<feature type="region of interest" description="Disordered" evidence="1">
    <location>
        <begin position="83"/>
        <end position="149"/>
    </location>
</feature>
<name>A0AAD8RK78_LOLMU</name>
<keyword evidence="3" id="KW-1185">Reference proteome</keyword>
<feature type="region of interest" description="Disordered" evidence="1">
    <location>
        <begin position="298"/>
        <end position="342"/>
    </location>
</feature>
<feature type="compositionally biased region" description="Polar residues" evidence="1">
    <location>
        <begin position="260"/>
        <end position="270"/>
    </location>
</feature>
<feature type="region of interest" description="Disordered" evidence="1">
    <location>
        <begin position="396"/>
        <end position="425"/>
    </location>
</feature>
<evidence type="ECO:0000313" key="3">
    <source>
        <dbReference type="Proteomes" id="UP001231189"/>
    </source>
</evidence>